<organism evidence="2 3">
    <name type="scientific">Mycobacterium spongiae</name>
    <dbReference type="NCBI Taxonomy" id="886343"/>
    <lineage>
        <taxon>Bacteria</taxon>
        <taxon>Bacillati</taxon>
        <taxon>Actinomycetota</taxon>
        <taxon>Actinomycetes</taxon>
        <taxon>Mycobacteriales</taxon>
        <taxon>Mycobacteriaceae</taxon>
        <taxon>Mycobacterium</taxon>
    </lineage>
</organism>
<dbReference type="EMBL" id="CP046600">
    <property type="protein sequence ID" value="QUR69840.1"/>
    <property type="molecule type" value="Genomic_DNA"/>
</dbReference>
<dbReference type="InterPro" id="IPR027417">
    <property type="entry name" value="P-loop_NTPase"/>
</dbReference>
<dbReference type="AlphaFoldDB" id="A0A975K1W9"/>
<evidence type="ECO:0000313" key="2">
    <source>
        <dbReference type="EMBL" id="QUR69840.1"/>
    </source>
</evidence>
<evidence type="ECO:0000259" key="1">
    <source>
        <dbReference type="Pfam" id="PF13614"/>
    </source>
</evidence>
<dbReference type="InterPro" id="IPR050678">
    <property type="entry name" value="DNA_Partitioning_ATPase"/>
</dbReference>
<dbReference type="Pfam" id="PF13614">
    <property type="entry name" value="AAA_31"/>
    <property type="match status" value="1"/>
</dbReference>
<evidence type="ECO:0000313" key="3">
    <source>
        <dbReference type="Proteomes" id="UP000682202"/>
    </source>
</evidence>
<proteinExistence type="predicted"/>
<name>A0A975K1W9_9MYCO</name>
<dbReference type="Gene3D" id="3.40.50.300">
    <property type="entry name" value="P-loop containing nucleotide triphosphate hydrolases"/>
    <property type="match status" value="1"/>
</dbReference>
<dbReference type="PANTHER" id="PTHR13696:SF52">
    <property type="entry name" value="PARA FAMILY PROTEIN CT_582"/>
    <property type="match status" value="1"/>
</dbReference>
<dbReference type="PANTHER" id="PTHR13696">
    <property type="entry name" value="P-LOOP CONTAINING NUCLEOSIDE TRIPHOSPHATE HYDROLASE"/>
    <property type="match status" value="1"/>
</dbReference>
<dbReference type="InterPro" id="IPR025669">
    <property type="entry name" value="AAA_dom"/>
</dbReference>
<feature type="domain" description="AAA" evidence="1">
    <location>
        <begin position="4"/>
        <end position="194"/>
    </location>
</feature>
<gene>
    <name evidence="2" type="ORF">F6B93_14645</name>
</gene>
<keyword evidence="3" id="KW-1185">Reference proteome</keyword>
<protein>
    <submittedName>
        <fullName evidence="2">AAA family ATPase</fullName>
    </submittedName>
</protein>
<dbReference type="SUPFAM" id="SSF52540">
    <property type="entry name" value="P-loop containing nucleoside triphosphate hydrolases"/>
    <property type="match status" value="1"/>
</dbReference>
<dbReference type="CDD" id="cd02042">
    <property type="entry name" value="ParAB_family"/>
    <property type="match status" value="1"/>
</dbReference>
<dbReference type="KEGG" id="mspg:F6B93_14645"/>
<dbReference type="Proteomes" id="UP000682202">
    <property type="component" value="Chromosome"/>
</dbReference>
<reference evidence="2" key="1">
    <citation type="submission" date="2019-12" db="EMBL/GenBank/DDBJ databases">
        <title>Mycobacterium spongiae sp. nov.</title>
        <authorList>
            <person name="Stinear T."/>
        </authorList>
    </citation>
    <scope>NUCLEOTIDE SEQUENCE</scope>
    <source>
        <strain evidence="2">FSD4b-SM</strain>
    </source>
</reference>
<sequence>MVAKIALFNNKGGVSKTTTCFNLGWMLASRGSKVILVDADPQCNLTGMVLDLSGEDALDEFYKNNPGRNLKEALEPAFKSRPVPLEPVECVSVSGLDNLYLIPGHISLAEDETSLGISQQLSESLLGLRNLPGSFAHLFDITAEKYDADYVLIDLSPGLGAINQNLVSIADYFFVPCSPDVFSVMAIDSLSRVIPLWVRWAKRAANLEALKDADYPFPAPNLKFLGVLVQRFRIKSKKPTQAFQRYFDKLNEVVKDSLVPVLTSESIMLDTAKYAEAGLDDHYQLAQIQDFNTLIAISQEVRKPVFALSQADLGSVGVVWDAQKENIDRFNGEFDELAERIEKLTS</sequence>
<accession>A0A975K1W9</accession>